<protein>
    <submittedName>
        <fullName evidence="2 3">Uncharacterized protein</fullName>
    </submittedName>
</protein>
<keyword evidence="4" id="KW-1185">Reference proteome</keyword>
<dbReference type="AlphaFoldDB" id="A0A0Q3FLV3"/>
<dbReference type="Proteomes" id="UP000008810">
    <property type="component" value="Chromosome 3"/>
</dbReference>
<dbReference type="EnsemblPlants" id="KQK00576">
    <property type="protein sequence ID" value="KQK00576"/>
    <property type="gene ID" value="BRADI_3g50401v3"/>
</dbReference>
<gene>
    <name evidence="2" type="ORF">BRADI_3g50401v3</name>
</gene>
<dbReference type="InParanoid" id="A0A0Q3FLV3"/>
<evidence type="ECO:0000256" key="1">
    <source>
        <dbReference type="SAM" id="MobiDB-lite"/>
    </source>
</evidence>
<dbReference type="EMBL" id="CM000882">
    <property type="protein sequence ID" value="KQK00576.1"/>
    <property type="molecule type" value="Genomic_DNA"/>
</dbReference>
<reference evidence="3" key="3">
    <citation type="submission" date="2018-08" db="UniProtKB">
        <authorList>
            <consortium name="EnsemblPlants"/>
        </authorList>
    </citation>
    <scope>IDENTIFICATION</scope>
    <source>
        <strain evidence="3">cv. Bd21</strain>
    </source>
</reference>
<reference evidence="2" key="2">
    <citation type="submission" date="2017-06" db="EMBL/GenBank/DDBJ databases">
        <title>WGS assembly of Brachypodium distachyon.</title>
        <authorList>
            <consortium name="The International Brachypodium Initiative"/>
            <person name="Lucas S."/>
            <person name="Harmon-Smith M."/>
            <person name="Lail K."/>
            <person name="Tice H."/>
            <person name="Grimwood J."/>
            <person name="Bruce D."/>
            <person name="Barry K."/>
            <person name="Shu S."/>
            <person name="Lindquist E."/>
            <person name="Wang M."/>
            <person name="Pitluck S."/>
            <person name="Vogel J.P."/>
            <person name="Garvin D.F."/>
            <person name="Mockler T.C."/>
            <person name="Schmutz J."/>
            <person name="Rokhsar D."/>
            <person name="Bevan M.W."/>
        </authorList>
    </citation>
    <scope>NUCLEOTIDE SEQUENCE</scope>
    <source>
        <strain evidence="2">Bd21</strain>
    </source>
</reference>
<reference evidence="2 3" key="1">
    <citation type="journal article" date="2010" name="Nature">
        <title>Genome sequencing and analysis of the model grass Brachypodium distachyon.</title>
        <authorList>
            <consortium name="International Brachypodium Initiative"/>
        </authorList>
    </citation>
    <scope>NUCLEOTIDE SEQUENCE [LARGE SCALE GENOMIC DNA]</scope>
    <source>
        <strain evidence="2 3">Bd21</strain>
    </source>
</reference>
<evidence type="ECO:0000313" key="2">
    <source>
        <dbReference type="EMBL" id="KQK00576.1"/>
    </source>
</evidence>
<feature type="compositionally biased region" description="Basic residues" evidence="1">
    <location>
        <begin position="59"/>
        <end position="73"/>
    </location>
</feature>
<feature type="region of interest" description="Disordered" evidence="1">
    <location>
        <begin position="1"/>
        <end position="116"/>
    </location>
</feature>
<name>A0A0Q3FLV3_BRADI</name>
<dbReference type="Gramene" id="KQK00576">
    <property type="protein sequence ID" value="KQK00576"/>
    <property type="gene ID" value="BRADI_3g50401v3"/>
</dbReference>
<proteinExistence type="predicted"/>
<feature type="compositionally biased region" description="Basic residues" evidence="1">
    <location>
        <begin position="86"/>
        <end position="95"/>
    </location>
</feature>
<accession>A0A0Q3FLV3</accession>
<evidence type="ECO:0000313" key="4">
    <source>
        <dbReference type="Proteomes" id="UP000008810"/>
    </source>
</evidence>
<sequence length="116" mass="13255">MTRDRSLNRTQPNPGPPSQHPPLACEPQRRMTRTLATLATQENRSQTTAVPPRPGAHVTQRRRPNHAKWRPHLLRTPLQSFPRPPPPRRPKKTIRGRCPGITFPDDKERSTATSPR</sequence>
<evidence type="ECO:0000313" key="3">
    <source>
        <dbReference type="EnsemblPlants" id="KQK00576"/>
    </source>
</evidence>
<organism evidence="2">
    <name type="scientific">Brachypodium distachyon</name>
    <name type="common">Purple false brome</name>
    <name type="synonym">Trachynia distachya</name>
    <dbReference type="NCBI Taxonomy" id="15368"/>
    <lineage>
        <taxon>Eukaryota</taxon>
        <taxon>Viridiplantae</taxon>
        <taxon>Streptophyta</taxon>
        <taxon>Embryophyta</taxon>
        <taxon>Tracheophyta</taxon>
        <taxon>Spermatophyta</taxon>
        <taxon>Magnoliopsida</taxon>
        <taxon>Liliopsida</taxon>
        <taxon>Poales</taxon>
        <taxon>Poaceae</taxon>
        <taxon>BOP clade</taxon>
        <taxon>Pooideae</taxon>
        <taxon>Stipodae</taxon>
        <taxon>Brachypodieae</taxon>
        <taxon>Brachypodium</taxon>
    </lineage>
</organism>